<dbReference type="Gene3D" id="3.40.50.150">
    <property type="entry name" value="Vaccinia Virus protein VP39"/>
    <property type="match status" value="1"/>
</dbReference>
<dbReference type="eggNOG" id="COG2226">
    <property type="taxonomic scope" value="Bacteria"/>
</dbReference>
<keyword evidence="2" id="KW-0489">Methyltransferase</keyword>
<dbReference type="GO" id="GO:0008168">
    <property type="term" value="F:methyltransferase activity"/>
    <property type="evidence" value="ECO:0007669"/>
    <property type="project" value="UniProtKB-KW"/>
</dbReference>
<dbReference type="PANTHER" id="PTHR42912:SF80">
    <property type="entry name" value="METHYLTRANSFERASE DOMAIN-CONTAINING PROTEIN"/>
    <property type="match status" value="1"/>
</dbReference>
<evidence type="ECO:0000313" key="3">
    <source>
        <dbReference type="Proteomes" id="UP000023703"/>
    </source>
</evidence>
<dbReference type="HOGENOM" id="CLU_060397_1_0_11"/>
<dbReference type="EC" id="2.1.1.-" evidence="2"/>
<organism evidence="2 3">
    <name type="scientific">Corynebacterium glyciniphilum AJ 3170</name>
    <dbReference type="NCBI Taxonomy" id="1404245"/>
    <lineage>
        <taxon>Bacteria</taxon>
        <taxon>Bacillati</taxon>
        <taxon>Actinomycetota</taxon>
        <taxon>Actinomycetes</taxon>
        <taxon>Mycobacteriales</taxon>
        <taxon>Corynebacteriaceae</taxon>
        <taxon>Corynebacterium</taxon>
    </lineage>
</organism>
<dbReference type="InterPro" id="IPR041698">
    <property type="entry name" value="Methyltransf_25"/>
</dbReference>
<keyword evidence="2" id="KW-0808">Transferase</keyword>
<evidence type="ECO:0000313" key="2">
    <source>
        <dbReference type="EMBL" id="AHW64958.1"/>
    </source>
</evidence>
<dbReference type="Pfam" id="PF13649">
    <property type="entry name" value="Methyltransf_25"/>
    <property type="match status" value="1"/>
</dbReference>
<dbReference type="KEGG" id="cgy:CGLY_12590"/>
<reference evidence="2 3" key="1">
    <citation type="journal article" date="2015" name="Int. J. Syst. Evol. Microbiol.">
        <title>Revisiting Corynebacterium glyciniphilum (ex Kubota et al., 1972) sp. nov., nom. rev., isolated from putrefied banana.</title>
        <authorList>
            <person name="Al-Dilaimi A."/>
            <person name="Bednarz H."/>
            <person name="Lomker A."/>
            <person name="Niehaus K."/>
            <person name="Kalinowski J."/>
            <person name="Ruckert C."/>
        </authorList>
    </citation>
    <scope>NUCLEOTIDE SEQUENCE [LARGE SCALE GENOMIC DNA]</scope>
    <source>
        <strain evidence="2">AJ 3170</strain>
    </source>
</reference>
<dbReference type="InterPro" id="IPR050508">
    <property type="entry name" value="Methyltransf_Superfamily"/>
</dbReference>
<dbReference type="STRING" id="1404245.CGLY_12590"/>
<dbReference type="Proteomes" id="UP000023703">
    <property type="component" value="Chromosome"/>
</dbReference>
<accession>X5DP52</accession>
<dbReference type="PANTHER" id="PTHR42912">
    <property type="entry name" value="METHYLTRANSFERASE"/>
    <property type="match status" value="1"/>
</dbReference>
<dbReference type="SUPFAM" id="SSF53335">
    <property type="entry name" value="S-adenosyl-L-methionine-dependent methyltransferases"/>
    <property type="match status" value="1"/>
</dbReference>
<sequence length="210" mass="22507">MTTIIPMTTPAISAYGSRAEEYTEAVGHIDHVENADLELVSAWAQSVDGPILDVGCGPGQWTHWLHDQGVDIAGVDPVSEFIDLARQTYPDVPYRLGRAEELDVPTASLGGVLAWYSLIHSTPTDVAAALREFSRCVRPGGGLLLGFFTAAEHGTFGHAVATAYYWPLTSLMPLVEDAGFTVTHAATRPGRPERAHGEIIAVRKSDATSP</sequence>
<evidence type="ECO:0000259" key="1">
    <source>
        <dbReference type="Pfam" id="PF13649"/>
    </source>
</evidence>
<keyword evidence="3" id="KW-1185">Reference proteome</keyword>
<dbReference type="AlphaFoldDB" id="X5DP52"/>
<proteinExistence type="predicted"/>
<dbReference type="InterPro" id="IPR029063">
    <property type="entry name" value="SAM-dependent_MTases_sf"/>
</dbReference>
<dbReference type="EMBL" id="CP006842">
    <property type="protein sequence ID" value="AHW64958.1"/>
    <property type="molecule type" value="Genomic_DNA"/>
</dbReference>
<dbReference type="CDD" id="cd02440">
    <property type="entry name" value="AdoMet_MTases"/>
    <property type="match status" value="1"/>
</dbReference>
<name>X5DP52_9CORY</name>
<gene>
    <name evidence="2" type="ORF">CGLY_12590</name>
</gene>
<feature type="domain" description="Methyltransferase" evidence="1">
    <location>
        <begin position="51"/>
        <end position="141"/>
    </location>
</feature>
<protein>
    <submittedName>
        <fullName evidence="2">SAM-dependent methyltransferase</fullName>
        <ecNumber evidence="2">2.1.1.-</ecNumber>
    </submittedName>
</protein>
<dbReference type="GO" id="GO:0032259">
    <property type="term" value="P:methylation"/>
    <property type="evidence" value="ECO:0007669"/>
    <property type="project" value="UniProtKB-KW"/>
</dbReference>